<dbReference type="AlphaFoldDB" id="A0A6J8C2E6"/>
<protein>
    <submittedName>
        <fullName evidence="1">Uncharacterized protein</fullName>
    </submittedName>
</protein>
<evidence type="ECO:0000313" key="2">
    <source>
        <dbReference type="Proteomes" id="UP000507470"/>
    </source>
</evidence>
<organism evidence="1 2">
    <name type="scientific">Mytilus coruscus</name>
    <name type="common">Sea mussel</name>
    <dbReference type="NCBI Taxonomy" id="42192"/>
    <lineage>
        <taxon>Eukaryota</taxon>
        <taxon>Metazoa</taxon>
        <taxon>Spiralia</taxon>
        <taxon>Lophotrochozoa</taxon>
        <taxon>Mollusca</taxon>
        <taxon>Bivalvia</taxon>
        <taxon>Autobranchia</taxon>
        <taxon>Pteriomorphia</taxon>
        <taxon>Mytilida</taxon>
        <taxon>Mytiloidea</taxon>
        <taxon>Mytilidae</taxon>
        <taxon>Mytilinae</taxon>
        <taxon>Mytilus</taxon>
    </lineage>
</organism>
<reference evidence="1 2" key="1">
    <citation type="submission" date="2020-06" db="EMBL/GenBank/DDBJ databases">
        <authorList>
            <person name="Li R."/>
            <person name="Bekaert M."/>
        </authorList>
    </citation>
    <scope>NUCLEOTIDE SEQUENCE [LARGE SCALE GENOMIC DNA]</scope>
    <source>
        <strain evidence="2">wild</strain>
    </source>
</reference>
<evidence type="ECO:0000313" key="1">
    <source>
        <dbReference type="EMBL" id="CAC5389766.1"/>
    </source>
</evidence>
<sequence>MASNENKTQNFSLDQLWGMKCSKLKEINKSASGTKQILVPRCYALNPVVDDREITAERSDRDTDIEDTFNPPCNFHQVYLYLVKRTKKYGDSVMKGDSYKKIKSYQFFQEGDIKSYEIEHGHGLVCVKCKVIASMKHELYRVIIVCKENGDIFMVLVSAQQGDLFLKYFFIDKCAELIYFTSTK</sequence>
<dbReference type="Proteomes" id="UP000507470">
    <property type="component" value="Unassembled WGS sequence"/>
</dbReference>
<dbReference type="EMBL" id="CACVKT020004375">
    <property type="protein sequence ID" value="CAC5389766.1"/>
    <property type="molecule type" value="Genomic_DNA"/>
</dbReference>
<proteinExistence type="predicted"/>
<keyword evidence="2" id="KW-1185">Reference proteome</keyword>
<gene>
    <name evidence="1" type="ORF">MCOR_24904</name>
</gene>
<accession>A0A6J8C2E6</accession>
<dbReference type="OrthoDB" id="6152909at2759"/>
<name>A0A6J8C2E6_MYTCO</name>